<name>A0A840PYJ5_URETH</name>
<sequence length="229" mass="26722">MNPYNSNGSFSYPLSSSYPQPYTQYSAPLRHFLSQQQFYPDQRCISKNESDFMAMNRLLWLEHVNWTRMTIISIVFQLPDLQYVQQRLLQNATDLGNCLRPFYGNQIADSYAKLIQSHLVIAAELVTAAVKGDTAAVNAKEKEWYQNADAIVLFLSQINPYLSRNILQEMFYSHLELTKNEAVTMIQKNYQMDIEIFDEIEGEILTMSDYIAAGIVMQFYYRFQCPYIY</sequence>
<gene>
    <name evidence="1" type="ORF">HNR36_002153</name>
</gene>
<accession>A0A840PYJ5</accession>
<protein>
    <recommendedName>
        <fullName evidence="3">Acetylglutamate kinase</fullName>
    </recommendedName>
</protein>
<dbReference type="AlphaFoldDB" id="A0A840PYJ5"/>
<dbReference type="EMBL" id="JACHGZ010000028">
    <property type="protein sequence ID" value="MBB5149761.1"/>
    <property type="molecule type" value="Genomic_DNA"/>
</dbReference>
<dbReference type="Proteomes" id="UP000557217">
    <property type="component" value="Unassembled WGS sequence"/>
</dbReference>
<evidence type="ECO:0008006" key="3">
    <source>
        <dbReference type="Google" id="ProtNLM"/>
    </source>
</evidence>
<organism evidence="1 2">
    <name type="scientific">Ureibacillus thermosphaericus</name>
    <dbReference type="NCBI Taxonomy" id="51173"/>
    <lineage>
        <taxon>Bacteria</taxon>
        <taxon>Bacillati</taxon>
        <taxon>Bacillota</taxon>
        <taxon>Bacilli</taxon>
        <taxon>Bacillales</taxon>
        <taxon>Caryophanaceae</taxon>
        <taxon>Ureibacillus</taxon>
    </lineage>
</organism>
<keyword evidence="2" id="KW-1185">Reference proteome</keyword>
<reference evidence="1 2" key="1">
    <citation type="submission" date="2020-08" db="EMBL/GenBank/DDBJ databases">
        <title>Genomic Encyclopedia of Type Strains, Phase IV (KMG-IV): sequencing the most valuable type-strain genomes for metagenomic binning, comparative biology and taxonomic classification.</title>
        <authorList>
            <person name="Goeker M."/>
        </authorList>
    </citation>
    <scope>NUCLEOTIDE SEQUENCE [LARGE SCALE GENOMIC DNA]</scope>
    <source>
        <strain evidence="1 2">DSM 10633</strain>
    </source>
</reference>
<comment type="caution">
    <text evidence="1">The sequence shown here is derived from an EMBL/GenBank/DDBJ whole genome shotgun (WGS) entry which is preliminary data.</text>
</comment>
<evidence type="ECO:0000313" key="1">
    <source>
        <dbReference type="EMBL" id="MBB5149761.1"/>
    </source>
</evidence>
<evidence type="ECO:0000313" key="2">
    <source>
        <dbReference type="Proteomes" id="UP000557217"/>
    </source>
</evidence>
<proteinExistence type="predicted"/>
<dbReference type="RefSeq" id="WP_168412627.1">
    <property type="nucleotide sequence ID" value="NZ_JAAXPW010000029.1"/>
</dbReference>